<dbReference type="SUPFAM" id="SSF56784">
    <property type="entry name" value="HAD-like"/>
    <property type="match status" value="1"/>
</dbReference>
<proteinExistence type="inferred from homology"/>
<dbReference type="Proteomes" id="UP001519654">
    <property type="component" value="Unassembled WGS sequence"/>
</dbReference>
<dbReference type="InterPro" id="IPR036412">
    <property type="entry name" value="HAD-like_sf"/>
</dbReference>
<dbReference type="InterPro" id="IPR050582">
    <property type="entry name" value="HAD-like_SerB"/>
</dbReference>
<dbReference type="CDD" id="cd02612">
    <property type="entry name" value="HAD_PGPPase"/>
    <property type="match status" value="1"/>
</dbReference>
<dbReference type="EMBL" id="JAHKKG010000010">
    <property type="protein sequence ID" value="MBU2668000.1"/>
    <property type="molecule type" value="Genomic_DNA"/>
</dbReference>
<comment type="caution">
    <text evidence="5">The sequence shown here is derived from an EMBL/GenBank/DDBJ whole genome shotgun (WGS) entry which is preliminary data.</text>
</comment>
<evidence type="ECO:0000256" key="4">
    <source>
        <dbReference type="ARBA" id="ARBA00022842"/>
    </source>
</evidence>
<name>A0ABS5YX31_9ACTN</name>
<dbReference type="Pfam" id="PF12710">
    <property type="entry name" value="HAD"/>
    <property type="match status" value="1"/>
</dbReference>
<keyword evidence="6" id="KW-1185">Reference proteome</keyword>
<dbReference type="InterPro" id="IPR023214">
    <property type="entry name" value="HAD_sf"/>
</dbReference>
<evidence type="ECO:0000256" key="2">
    <source>
        <dbReference type="ARBA" id="ARBA00022723"/>
    </source>
</evidence>
<dbReference type="GO" id="GO:0016787">
    <property type="term" value="F:hydrolase activity"/>
    <property type="evidence" value="ECO:0007669"/>
    <property type="project" value="UniProtKB-KW"/>
</dbReference>
<protein>
    <submittedName>
        <fullName evidence="5">HAD-IB family hydrolase</fullName>
    </submittedName>
</protein>
<sequence>MRAPLTLVEPPVVLPAEYSQDGTAIAVWDVDRTLVRGDTLLPFLRRFTGAGLLAATMLDAFARSTGPDHRGSAKAVVLQRVLGGRPLAEVQRQARDYVAVEVMRRIRPDSLRRWQWHRTQGHRLVLASASLSFYLQPLAATLGADHLICTGMTVVNGRLTGALAGPNCRGPRKAERVSAYLAGHSADNVWAYGDSRADGPMLALADFPVRVRPYRMLPDLARGAR</sequence>
<dbReference type="RefSeq" id="WP_215792251.1">
    <property type="nucleotide sequence ID" value="NZ_JAHKKG010000010.1"/>
</dbReference>
<accession>A0ABS5YX31</accession>
<dbReference type="PANTHER" id="PTHR43344:SF13">
    <property type="entry name" value="PHOSPHATASE RV3661-RELATED"/>
    <property type="match status" value="1"/>
</dbReference>
<evidence type="ECO:0000256" key="3">
    <source>
        <dbReference type="ARBA" id="ARBA00022801"/>
    </source>
</evidence>
<keyword evidence="3 5" id="KW-0378">Hydrolase</keyword>
<gene>
    <name evidence="5" type="ORF">KOI35_31260</name>
</gene>
<keyword evidence="2" id="KW-0479">Metal-binding</keyword>
<dbReference type="Gene3D" id="1.20.1440.100">
    <property type="entry name" value="SG protein - dephosphorylation function"/>
    <property type="match status" value="1"/>
</dbReference>
<dbReference type="PANTHER" id="PTHR43344">
    <property type="entry name" value="PHOSPHOSERINE PHOSPHATASE"/>
    <property type="match status" value="1"/>
</dbReference>
<dbReference type="NCBIfam" id="TIGR01488">
    <property type="entry name" value="HAD-SF-IB"/>
    <property type="match status" value="1"/>
</dbReference>
<dbReference type="Gene3D" id="3.40.50.1000">
    <property type="entry name" value="HAD superfamily/HAD-like"/>
    <property type="match status" value="1"/>
</dbReference>
<evidence type="ECO:0000313" key="5">
    <source>
        <dbReference type="EMBL" id="MBU2668000.1"/>
    </source>
</evidence>
<evidence type="ECO:0000256" key="1">
    <source>
        <dbReference type="ARBA" id="ARBA00009184"/>
    </source>
</evidence>
<keyword evidence="4" id="KW-0460">Magnesium</keyword>
<dbReference type="NCBIfam" id="TIGR01490">
    <property type="entry name" value="HAD-SF-IB-hyp1"/>
    <property type="match status" value="1"/>
</dbReference>
<evidence type="ECO:0000313" key="6">
    <source>
        <dbReference type="Proteomes" id="UP001519654"/>
    </source>
</evidence>
<organism evidence="5 6">
    <name type="scientific">Paractinoplanes bogorensis</name>
    <dbReference type="NCBI Taxonomy" id="1610840"/>
    <lineage>
        <taxon>Bacteria</taxon>
        <taxon>Bacillati</taxon>
        <taxon>Actinomycetota</taxon>
        <taxon>Actinomycetes</taxon>
        <taxon>Micromonosporales</taxon>
        <taxon>Micromonosporaceae</taxon>
        <taxon>Paractinoplanes</taxon>
    </lineage>
</organism>
<dbReference type="InterPro" id="IPR006385">
    <property type="entry name" value="HAD_hydro_SerB1"/>
</dbReference>
<comment type="similarity">
    <text evidence="1">Belongs to the HAD-like hydrolase superfamily. SerB family.</text>
</comment>
<reference evidence="5 6" key="1">
    <citation type="submission" date="2021-06" db="EMBL/GenBank/DDBJ databases">
        <title>Actinoplanes lichenicola sp. nov., and Actinoplanes ovalisporus sp. nov., isolated from lichen in Thailand.</title>
        <authorList>
            <person name="Saeng-In P."/>
            <person name="Kanchanasin P."/>
            <person name="Yuki M."/>
            <person name="Kudo T."/>
            <person name="Ohkuma M."/>
            <person name="Phongsopitanun W."/>
            <person name="Tanasupawat S."/>
        </authorList>
    </citation>
    <scope>NUCLEOTIDE SEQUENCE [LARGE SCALE GENOMIC DNA]</scope>
    <source>
        <strain evidence="5 6">NBRC 110975</strain>
    </source>
</reference>